<feature type="compositionally biased region" description="Polar residues" evidence="7">
    <location>
        <begin position="16"/>
        <end position="28"/>
    </location>
</feature>
<organism evidence="9 10">
    <name type="scientific">Oculimacula yallundae</name>
    <dbReference type="NCBI Taxonomy" id="86028"/>
    <lineage>
        <taxon>Eukaryota</taxon>
        <taxon>Fungi</taxon>
        <taxon>Dikarya</taxon>
        <taxon>Ascomycota</taxon>
        <taxon>Pezizomycotina</taxon>
        <taxon>Leotiomycetes</taxon>
        <taxon>Helotiales</taxon>
        <taxon>Ploettnerulaceae</taxon>
        <taxon>Oculimacula</taxon>
    </lineage>
</organism>
<dbReference type="EC" id="1.2.1.3" evidence="3"/>
<feature type="active site" evidence="5">
    <location>
        <position position="258"/>
    </location>
</feature>
<evidence type="ECO:0000256" key="2">
    <source>
        <dbReference type="ARBA" id="ARBA00023002"/>
    </source>
</evidence>
<protein>
    <recommendedName>
        <fullName evidence="3">aldehyde dehydrogenase (NAD(+))</fullName>
        <ecNumber evidence="3">1.2.1.3</ecNumber>
    </recommendedName>
</protein>
<dbReference type="InterPro" id="IPR029510">
    <property type="entry name" value="Ald_DH_CS_GLU"/>
</dbReference>
<dbReference type="Gene3D" id="3.40.605.10">
    <property type="entry name" value="Aldehyde Dehydrogenase, Chain A, domain 1"/>
    <property type="match status" value="1"/>
</dbReference>
<keyword evidence="10" id="KW-1185">Reference proteome</keyword>
<evidence type="ECO:0000256" key="5">
    <source>
        <dbReference type="PROSITE-ProRule" id="PRU10007"/>
    </source>
</evidence>
<comment type="catalytic activity">
    <reaction evidence="4">
        <text>an aldehyde + NAD(+) + H2O = a carboxylate + NADH + 2 H(+)</text>
        <dbReference type="Rhea" id="RHEA:16185"/>
        <dbReference type="ChEBI" id="CHEBI:15377"/>
        <dbReference type="ChEBI" id="CHEBI:15378"/>
        <dbReference type="ChEBI" id="CHEBI:17478"/>
        <dbReference type="ChEBI" id="CHEBI:29067"/>
        <dbReference type="ChEBI" id="CHEBI:57540"/>
        <dbReference type="ChEBI" id="CHEBI:57945"/>
        <dbReference type="EC" id="1.2.1.3"/>
    </reaction>
</comment>
<evidence type="ECO:0000313" key="10">
    <source>
        <dbReference type="Proteomes" id="UP001595075"/>
    </source>
</evidence>
<accession>A0ABR4CYM3</accession>
<dbReference type="InterPro" id="IPR016161">
    <property type="entry name" value="Ald_DH/histidinol_DH"/>
</dbReference>
<comment type="similarity">
    <text evidence="1 6">Belongs to the aldehyde dehydrogenase family.</text>
</comment>
<dbReference type="PANTHER" id="PTHR11699">
    <property type="entry name" value="ALDEHYDE DEHYDROGENASE-RELATED"/>
    <property type="match status" value="1"/>
</dbReference>
<dbReference type="Pfam" id="PF00171">
    <property type="entry name" value="Aldedh"/>
    <property type="match status" value="1"/>
</dbReference>
<dbReference type="InterPro" id="IPR016162">
    <property type="entry name" value="Ald_DH_N"/>
</dbReference>
<dbReference type="SUPFAM" id="SSF53720">
    <property type="entry name" value="ALDH-like"/>
    <property type="match status" value="1"/>
</dbReference>
<dbReference type="EMBL" id="JAZHXI010000002">
    <property type="protein sequence ID" value="KAL2075025.1"/>
    <property type="molecule type" value="Genomic_DNA"/>
</dbReference>
<dbReference type="PROSITE" id="PS00687">
    <property type="entry name" value="ALDEHYDE_DEHYDR_GLU"/>
    <property type="match status" value="1"/>
</dbReference>
<dbReference type="InterPro" id="IPR015590">
    <property type="entry name" value="Aldehyde_DH_dom"/>
</dbReference>
<dbReference type="Proteomes" id="UP001595075">
    <property type="component" value="Unassembled WGS sequence"/>
</dbReference>
<reference evidence="9 10" key="1">
    <citation type="journal article" date="2024" name="Commun. Biol.">
        <title>Comparative genomic analysis of thermophilic fungi reveals convergent evolutionary adaptations and gene losses.</title>
        <authorList>
            <person name="Steindorff A.S."/>
            <person name="Aguilar-Pontes M.V."/>
            <person name="Robinson A.J."/>
            <person name="Andreopoulos B."/>
            <person name="LaButti K."/>
            <person name="Kuo A."/>
            <person name="Mondo S."/>
            <person name="Riley R."/>
            <person name="Otillar R."/>
            <person name="Haridas S."/>
            <person name="Lipzen A."/>
            <person name="Grimwood J."/>
            <person name="Schmutz J."/>
            <person name="Clum A."/>
            <person name="Reid I.D."/>
            <person name="Moisan M.C."/>
            <person name="Butler G."/>
            <person name="Nguyen T.T.M."/>
            <person name="Dewar K."/>
            <person name="Conant G."/>
            <person name="Drula E."/>
            <person name="Henrissat B."/>
            <person name="Hansel C."/>
            <person name="Singer S."/>
            <person name="Hutchinson M.I."/>
            <person name="de Vries R.P."/>
            <person name="Natvig D.O."/>
            <person name="Powell A.J."/>
            <person name="Tsang A."/>
            <person name="Grigoriev I.V."/>
        </authorList>
    </citation>
    <scope>NUCLEOTIDE SEQUENCE [LARGE SCALE GENOMIC DNA]</scope>
    <source>
        <strain evidence="9 10">CBS 494.80</strain>
    </source>
</reference>
<evidence type="ECO:0000256" key="7">
    <source>
        <dbReference type="SAM" id="MobiDB-lite"/>
    </source>
</evidence>
<evidence type="ECO:0000313" key="9">
    <source>
        <dbReference type="EMBL" id="KAL2075025.1"/>
    </source>
</evidence>
<evidence type="ECO:0000256" key="6">
    <source>
        <dbReference type="RuleBase" id="RU003345"/>
    </source>
</evidence>
<evidence type="ECO:0000256" key="3">
    <source>
        <dbReference type="ARBA" id="ARBA00024226"/>
    </source>
</evidence>
<dbReference type="InterPro" id="IPR016163">
    <property type="entry name" value="Ald_DH_C"/>
</dbReference>
<feature type="domain" description="Aldehyde dehydrogenase" evidence="8">
    <location>
        <begin position="25"/>
        <end position="481"/>
    </location>
</feature>
<comment type="caution">
    <text evidence="9">The sequence shown here is derived from an EMBL/GenBank/DDBJ whole genome shotgun (WGS) entry which is preliminary data.</text>
</comment>
<sequence>MSTPPSSSPPIPHHSNWVNGASQPSSSEVINISNPATHEVLATIDSTPLSSVSSIINSSLSNFSSGTWSRTDASTKYAVLSKAATLLRSRLPEFITLEVTQTGRPIREMKAQLSRIPEWLEYFASLARTHEGRVTPFKGSVINTLTRLPLGVVVQITPWNHPLLIAVKKIAAALAAGNSVIVKPSEMAPLSVLKMGALFKEAGLPDGTLQIVCGYGRETGKFLCESPLIAKIDLTGGLQTYAAIAPNASKNLIPITAELGGKAPVCIFPSVPIQKAVKAALFASFIASGQTCVTGSRLLVHTDIYDAFTSLLVERTRALRVGDPMDERTQIGAVISAASVERCAAFVARAVEEDGKVLCGGEPTSVNGKGFFFQPTIIATTSTSNLSCAEVFGPVIALIRCSSEEEIISIANSTSFALGASVWSDDFTQAHRVAEKIDAGIVWVNAHHLNDPSSPWGGWKESGTGKENGVEAFESYTKVKSTVFSYGLEPTWFDEEVEGARYG</sequence>
<evidence type="ECO:0000256" key="4">
    <source>
        <dbReference type="ARBA" id="ARBA00049194"/>
    </source>
</evidence>
<feature type="compositionally biased region" description="Pro residues" evidence="7">
    <location>
        <begin position="1"/>
        <end position="12"/>
    </location>
</feature>
<dbReference type="Gene3D" id="3.40.309.10">
    <property type="entry name" value="Aldehyde Dehydrogenase, Chain A, domain 2"/>
    <property type="match status" value="1"/>
</dbReference>
<gene>
    <name evidence="9" type="ORF">VTL71DRAFT_8805</name>
</gene>
<evidence type="ECO:0000256" key="1">
    <source>
        <dbReference type="ARBA" id="ARBA00009986"/>
    </source>
</evidence>
<keyword evidence="2 6" id="KW-0560">Oxidoreductase</keyword>
<proteinExistence type="inferred from homology"/>
<name>A0ABR4CYM3_9HELO</name>
<evidence type="ECO:0000259" key="8">
    <source>
        <dbReference type="Pfam" id="PF00171"/>
    </source>
</evidence>
<feature type="region of interest" description="Disordered" evidence="7">
    <location>
        <begin position="1"/>
        <end position="28"/>
    </location>
</feature>